<dbReference type="Pfam" id="PF00535">
    <property type="entry name" value="Glycos_transf_2"/>
    <property type="match status" value="1"/>
</dbReference>
<sequence>MPENLITIIIPTYNRAHLIGETLDSVLAQTYQNWECIVVDDGSTDNTEKIMINYMDKDSRFHYYHRPKDKVKGANVCRNYGFAKSKGDFLIFLDSDDLLESTCLENRFNNENIKKNQDSVFIYLMGLFRYGSKTDQIFNKKFNNEKEYIENFLKVNPPWTITSIFWPRSLFLNKGFFDETYSRLQDVEIHTRLLLEGVKINLVEDVDCWYRILDNPKEYLSEEKRPMLIESHIQYIEKFYNYEDSELLNKIEINTCLKFTFLKVLKKYVLKKNVIYFKEINNLNNSLKILNFKKMKIIEILNFYHKLGFFNRYGYNKIRNFVFNK</sequence>
<dbReference type="EC" id="2.4.-.-" evidence="2"/>
<keyword evidence="3" id="KW-1185">Reference proteome</keyword>
<accession>A0ABT8DQE9</accession>
<dbReference type="Gene3D" id="3.90.550.10">
    <property type="entry name" value="Spore Coat Polysaccharide Biosynthesis Protein SpsA, Chain A"/>
    <property type="match status" value="1"/>
</dbReference>
<name>A0ABT8DQE9_9FLAO</name>
<dbReference type="InterPro" id="IPR001173">
    <property type="entry name" value="Glyco_trans_2-like"/>
</dbReference>
<gene>
    <name evidence="2" type="ORF">QRD02_12940</name>
</gene>
<evidence type="ECO:0000313" key="2">
    <source>
        <dbReference type="EMBL" id="MDN3725287.1"/>
    </source>
</evidence>
<feature type="domain" description="Glycosyltransferase 2-like" evidence="1">
    <location>
        <begin position="7"/>
        <end position="109"/>
    </location>
</feature>
<reference evidence="2 3" key="1">
    <citation type="submission" date="2023-06" db="EMBL/GenBank/DDBJ databases">
        <authorList>
            <person name="Ye Y.-Q."/>
            <person name="Du Z.-J."/>
        </authorList>
    </citation>
    <scope>NUCLEOTIDE SEQUENCE [LARGE SCALE GENOMIC DNA]</scope>
    <source>
        <strain evidence="2 3">SDUM287046</strain>
    </source>
</reference>
<protein>
    <submittedName>
        <fullName evidence="2">Glycosyltransferase family 2 protein</fullName>
        <ecNumber evidence="2">2.4.-.-</ecNumber>
    </submittedName>
</protein>
<comment type="caution">
    <text evidence="2">The sequence shown here is derived from an EMBL/GenBank/DDBJ whole genome shotgun (WGS) entry which is preliminary data.</text>
</comment>
<evidence type="ECO:0000259" key="1">
    <source>
        <dbReference type="Pfam" id="PF00535"/>
    </source>
</evidence>
<dbReference type="InterPro" id="IPR029044">
    <property type="entry name" value="Nucleotide-diphossugar_trans"/>
</dbReference>
<keyword evidence="2" id="KW-0808">Transferase</keyword>
<dbReference type="RefSeq" id="WP_290255379.1">
    <property type="nucleotide sequence ID" value="NZ_JAUGQQ010000012.1"/>
</dbReference>
<dbReference type="Proteomes" id="UP001244787">
    <property type="component" value="Unassembled WGS sequence"/>
</dbReference>
<dbReference type="GO" id="GO:0016757">
    <property type="term" value="F:glycosyltransferase activity"/>
    <property type="evidence" value="ECO:0007669"/>
    <property type="project" value="UniProtKB-KW"/>
</dbReference>
<dbReference type="PANTHER" id="PTHR43685">
    <property type="entry name" value="GLYCOSYLTRANSFERASE"/>
    <property type="match status" value="1"/>
</dbReference>
<dbReference type="PANTHER" id="PTHR43685:SF2">
    <property type="entry name" value="GLYCOSYLTRANSFERASE 2-LIKE DOMAIN-CONTAINING PROTEIN"/>
    <property type="match status" value="1"/>
</dbReference>
<keyword evidence="2" id="KW-0328">Glycosyltransferase</keyword>
<dbReference type="EMBL" id="JAUGQQ010000012">
    <property type="protein sequence ID" value="MDN3725287.1"/>
    <property type="molecule type" value="Genomic_DNA"/>
</dbReference>
<dbReference type="InterPro" id="IPR050834">
    <property type="entry name" value="Glycosyltransf_2"/>
</dbReference>
<organism evidence="2 3">
    <name type="scientific">Aequorivita aurantiaca</name>
    <dbReference type="NCBI Taxonomy" id="3053356"/>
    <lineage>
        <taxon>Bacteria</taxon>
        <taxon>Pseudomonadati</taxon>
        <taxon>Bacteroidota</taxon>
        <taxon>Flavobacteriia</taxon>
        <taxon>Flavobacteriales</taxon>
        <taxon>Flavobacteriaceae</taxon>
        <taxon>Aequorivita</taxon>
    </lineage>
</organism>
<dbReference type="SUPFAM" id="SSF53448">
    <property type="entry name" value="Nucleotide-diphospho-sugar transferases"/>
    <property type="match status" value="1"/>
</dbReference>
<evidence type="ECO:0000313" key="3">
    <source>
        <dbReference type="Proteomes" id="UP001244787"/>
    </source>
</evidence>
<proteinExistence type="predicted"/>